<reference evidence="6" key="1">
    <citation type="journal article" date="2021" name="Nat. Commun.">
        <title>Genetic determinants of endophytism in the Arabidopsis root mycobiome.</title>
        <authorList>
            <person name="Mesny F."/>
            <person name="Miyauchi S."/>
            <person name="Thiergart T."/>
            <person name="Pickel B."/>
            <person name="Atanasova L."/>
            <person name="Karlsson M."/>
            <person name="Huettel B."/>
            <person name="Barry K.W."/>
            <person name="Haridas S."/>
            <person name="Chen C."/>
            <person name="Bauer D."/>
            <person name="Andreopoulos W."/>
            <person name="Pangilinan J."/>
            <person name="LaButti K."/>
            <person name="Riley R."/>
            <person name="Lipzen A."/>
            <person name="Clum A."/>
            <person name="Drula E."/>
            <person name="Henrissat B."/>
            <person name="Kohler A."/>
            <person name="Grigoriev I.V."/>
            <person name="Martin F.M."/>
            <person name="Hacquard S."/>
        </authorList>
    </citation>
    <scope>NUCLEOTIDE SEQUENCE</scope>
    <source>
        <strain evidence="6">MPI-CAGE-CH-0243</strain>
    </source>
</reference>
<dbReference type="PANTHER" id="PTHR43383">
    <property type="entry name" value="NODULIN 6"/>
    <property type="match status" value="1"/>
</dbReference>
<evidence type="ECO:0000256" key="1">
    <source>
        <dbReference type="ARBA" id="ARBA00021364"/>
    </source>
</evidence>
<evidence type="ECO:0000313" key="7">
    <source>
        <dbReference type="Proteomes" id="UP000700596"/>
    </source>
</evidence>
<dbReference type="PANTHER" id="PTHR43383:SF2">
    <property type="entry name" value="AMIDOHYDROLASE 2 FAMILY PROTEIN"/>
    <property type="match status" value="1"/>
</dbReference>
<feature type="compositionally biased region" description="Polar residues" evidence="4">
    <location>
        <begin position="849"/>
        <end position="858"/>
    </location>
</feature>
<feature type="compositionally biased region" description="Low complexity" evidence="4">
    <location>
        <begin position="633"/>
        <end position="647"/>
    </location>
</feature>
<evidence type="ECO:0000256" key="3">
    <source>
        <dbReference type="RuleBase" id="RU000384"/>
    </source>
</evidence>
<dbReference type="OrthoDB" id="3364440at2759"/>
<dbReference type="SUPFAM" id="SSF55931">
    <property type="entry name" value="Glutamine synthetase/guanido kinase"/>
    <property type="match status" value="1"/>
</dbReference>
<feature type="domain" description="GS catalytic" evidence="5">
    <location>
        <begin position="597"/>
        <end position="974"/>
    </location>
</feature>
<dbReference type="GO" id="GO:0016787">
    <property type="term" value="F:hydrolase activity"/>
    <property type="evidence" value="ECO:0007669"/>
    <property type="project" value="InterPro"/>
</dbReference>
<dbReference type="Gene3D" id="3.10.20.70">
    <property type="entry name" value="Glutamine synthetase, N-terminal domain"/>
    <property type="match status" value="1"/>
</dbReference>
<gene>
    <name evidence="6" type="ORF">B0J11DRAFT_573989</name>
</gene>
<dbReference type="InterPro" id="IPR014746">
    <property type="entry name" value="Gln_synth/guanido_kin_cat_dom"/>
</dbReference>
<dbReference type="Gene3D" id="3.30.590.10">
    <property type="entry name" value="Glutamine synthetase/guanido kinase, catalytic domain"/>
    <property type="match status" value="1"/>
</dbReference>
<dbReference type="GO" id="GO:0006542">
    <property type="term" value="P:glutamine biosynthetic process"/>
    <property type="evidence" value="ECO:0007669"/>
    <property type="project" value="InterPro"/>
</dbReference>
<dbReference type="AlphaFoldDB" id="A0A9P9EEJ6"/>
<dbReference type="Proteomes" id="UP000700596">
    <property type="component" value="Unassembled WGS sequence"/>
</dbReference>
<organism evidence="6 7">
    <name type="scientific">Dendryphion nanum</name>
    <dbReference type="NCBI Taxonomy" id="256645"/>
    <lineage>
        <taxon>Eukaryota</taxon>
        <taxon>Fungi</taxon>
        <taxon>Dikarya</taxon>
        <taxon>Ascomycota</taxon>
        <taxon>Pezizomycotina</taxon>
        <taxon>Dothideomycetes</taxon>
        <taxon>Pleosporomycetidae</taxon>
        <taxon>Pleosporales</taxon>
        <taxon>Torulaceae</taxon>
        <taxon>Dendryphion</taxon>
    </lineage>
</organism>
<evidence type="ECO:0000259" key="5">
    <source>
        <dbReference type="PROSITE" id="PS51987"/>
    </source>
</evidence>
<accession>A0A9P9EEJ6</accession>
<dbReference type="SUPFAM" id="SSF51556">
    <property type="entry name" value="Metallo-dependent hydrolases"/>
    <property type="match status" value="1"/>
</dbReference>
<dbReference type="PROSITE" id="PS51987">
    <property type="entry name" value="GS_CATALYTIC"/>
    <property type="match status" value="1"/>
</dbReference>
<dbReference type="InterPro" id="IPR006680">
    <property type="entry name" value="Amidohydro-rel"/>
</dbReference>
<evidence type="ECO:0000256" key="4">
    <source>
        <dbReference type="SAM" id="MobiDB-lite"/>
    </source>
</evidence>
<dbReference type="SMART" id="SM01230">
    <property type="entry name" value="Gln-synt_C"/>
    <property type="match status" value="1"/>
</dbReference>
<dbReference type="InterPro" id="IPR008146">
    <property type="entry name" value="Gln_synth_cat_dom"/>
</dbReference>
<dbReference type="Pfam" id="PF04909">
    <property type="entry name" value="Amidohydro_2"/>
    <property type="match status" value="1"/>
</dbReference>
<keyword evidence="7" id="KW-1185">Reference proteome</keyword>
<feature type="region of interest" description="Disordered" evidence="4">
    <location>
        <begin position="633"/>
        <end position="653"/>
    </location>
</feature>
<dbReference type="Gene3D" id="3.20.20.140">
    <property type="entry name" value="Metal-dependent hydrolases"/>
    <property type="match status" value="1"/>
</dbReference>
<dbReference type="Pfam" id="PF00120">
    <property type="entry name" value="Gln-synt_C"/>
    <property type="match status" value="2"/>
</dbReference>
<dbReference type="EMBL" id="JAGMWT010000001">
    <property type="protein sequence ID" value="KAH7137979.1"/>
    <property type="molecule type" value="Genomic_DNA"/>
</dbReference>
<proteinExistence type="inferred from homology"/>
<name>A0A9P9EEJ6_9PLEO</name>
<evidence type="ECO:0000313" key="6">
    <source>
        <dbReference type="EMBL" id="KAH7137979.1"/>
    </source>
</evidence>
<dbReference type="GO" id="GO:0004356">
    <property type="term" value="F:glutamine synthetase activity"/>
    <property type="evidence" value="ECO:0007669"/>
    <property type="project" value="InterPro"/>
</dbReference>
<dbReference type="InterPro" id="IPR036651">
    <property type="entry name" value="Gln_synt_N_sf"/>
</dbReference>
<feature type="region of interest" description="Disordered" evidence="4">
    <location>
        <begin position="734"/>
        <end position="753"/>
    </location>
</feature>
<evidence type="ECO:0000256" key="2">
    <source>
        <dbReference type="PROSITE-ProRule" id="PRU01331"/>
    </source>
</evidence>
<dbReference type="InterPro" id="IPR032466">
    <property type="entry name" value="Metal_Hydrolase"/>
</dbReference>
<protein>
    <recommendedName>
        <fullName evidence="1">Glutamine synthetase</fullName>
    </recommendedName>
</protein>
<comment type="similarity">
    <text evidence="2 3">Belongs to the glutamine synthetase family.</text>
</comment>
<feature type="compositionally biased region" description="Basic and acidic residues" evidence="4">
    <location>
        <begin position="811"/>
        <end position="848"/>
    </location>
</feature>
<feature type="region of interest" description="Disordered" evidence="4">
    <location>
        <begin position="811"/>
        <end position="858"/>
    </location>
</feature>
<sequence>MAAELPPLKPTIEELRYVVNNFPLIDNHAHNLLLPSHIETVPFESITSEAQGRALRDTFKSLPHLRAARQLRELYECGDDADWEDILEQRVEWLRTDPERLYQKCFQGTHALLMDDGHTGPEKVYGYSWHDRCAKAPTRRIVRIETVAETLMESITSDAKDSDLKHTKFFTDTWLTFTEEFEREIQDAIRDPDIAGFKTAICYRTGLDIEPDYEQAAREVGHPFERYVERCIRKRKYRIERKALNDYLVLRTLEILSERPSHPDALSKPLQFHTGLGDNDISLRQSNPAYLQTLIENYPFVPFVLLNSAYPYTREAAYLATVYNHVYLDIGKVFPMVSRNGQQTVLRQALELVPGSKLLYSTDGHLFPETYWLANKQFREVWLDLLVQYIQKEDLTPHQAINITKDILFNNSNRLYNLQYQTDFIDPVPSHPAQQSIAWHPKTTEPGSPIPQPPMGPPPSKAAIPTAEFHPPPFPPPPKVAQVYDLTVFDEFMAVNLEVKYIYVQWVDYMATPRTRIVPIKEFDRLIRAGDRIGISTDNTGILQNDTLTSSVNSTGQIYVEPDLRSLRRTHGKDPLPSATVLSYWRDENGRPIGECPRSNLEILINDLQFNHGTSLLIGFEIDVTFLTQIPSTPNSNSTTITTSSPPSYRPLTHSHTPGTLTQDQLLHALPLLAEIATSLSSISISLLQFHSASGPGQYTFTLSPLPPLSAVDTLLQTRQVIAQIAASRGVRATLHPRPFPGDSGAGTRTETETETVVQQAQISIAPPERDIQFFVGGVQRHLPAIMAFSMSQASSYPREVVVDKHVYEHDQEHNHDQDHDHDDDRDDDRERDHERDHEHDYDRDHGTDSNTKFVSATQNHSIPLRRIVPGTWELRAIDGFANMYFAIAAVAAAGLLGIKENRTEGVVEMDEREGEEGRKVPRSVGEALEGLERDVAMGEIMAEGLVRGYLRGKKIERQEGQGGERRRRGVEDV</sequence>
<comment type="caution">
    <text evidence="6">The sequence shown here is derived from an EMBL/GenBank/DDBJ whole genome shotgun (WGS) entry which is preliminary data.</text>
</comment>